<feature type="active site" evidence="7">
    <location>
        <position position="74"/>
    </location>
</feature>
<dbReference type="NCBIfam" id="TIGR02227">
    <property type="entry name" value="sigpep_I_bact"/>
    <property type="match status" value="1"/>
</dbReference>
<evidence type="ECO:0000259" key="9">
    <source>
        <dbReference type="Pfam" id="PF10502"/>
    </source>
</evidence>
<comment type="subcellular location">
    <subcellularLocation>
        <location evidence="1 8">Mitochondrion inner membrane</location>
    </subcellularLocation>
</comment>
<dbReference type="InterPro" id="IPR019533">
    <property type="entry name" value="Peptidase_S26"/>
</dbReference>
<keyword evidence="8" id="KW-0645">Protease</keyword>
<dbReference type="GO" id="GO:0006465">
    <property type="term" value="P:signal peptide processing"/>
    <property type="evidence" value="ECO:0007669"/>
    <property type="project" value="InterPro"/>
</dbReference>
<evidence type="ECO:0000256" key="5">
    <source>
        <dbReference type="ARBA" id="ARBA00023136"/>
    </source>
</evidence>
<evidence type="ECO:0000256" key="3">
    <source>
        <dbReference type="ARBA" id="ARBA00022801"/>
    </source>
</evidence>
<dbReference type="Gene3D" id="2.10.109.10">
    <property type="entry name" value="Umud Fragment, subunit A"/>
    <property type="match status" value="1"/>
</dbReference>
<evidence type="ECO:0000256" key="6">
    <source>
        <dbReference type="ARBA" id="ARBA00038445"/>
    </source>
</evidence>
<keyword evidence="4 8" id="KW-0496">Mitochondrion</keyword>
<organism evidence="10 11">
    <name type="scientific">[Candida] arabinofermentans NRRL YB-2248</name>
    <dbReference type="NCBI Taxonomy" id="983967"/>
    <lineage>
        <taxon>Eukaryota</taxon>
        <taxon>Fungi</taxon>
        <taxon>Dikarya</taxon>
        <taxon>Ascomycota</taxon>
        <taxon>Saccharomycotina</taxon>
        <taxon>Pichiomycetes</taxon>
        <taxon>Pichiales</taxon>
        <taxon>Pichiaceae</taxon>
        <taxon>Ogataea</taxon>
        <taxon>Ogataea/Candida clade</taxon>
    </lineage>
</organism>
<dbReference type="PANTHER" id="PTHR12383:SF16">
    <property type="entry name" value="MITOCHONDRIAL INNER MEMBRANE PROTEASE SUBUNIT 1"/>
    <property type="match status" value="1"/>
</dbReference>
<dbReference type="EMBL" id="KV453849">
    <property type="protein sequence ID" value="ODV86781.1"/>
    <property type="molecule type" value="Genomic_DNA"/>
</dbReference>
<dbReference type="GO" id="GO:0004252">
    <property type="term" value="F:serine-type endopeptidase activity"/>
    <property type="evidence" value="ECO:0007669"/>
    <property type="project" value="InterPro"/>
</dbReference>
<evidence type="ECO:0000256" key="7">
    <source>
        <dbReference type="PIRSR" id="PIRSR600223-1"/>
    </source>
</evidence>
<dbReference type="InterPro" id="IPR036286">
    <property type="entry name" value="LexA/Signal_pep-like_sf"/>
</dbReference>
<keyword evidence="11" id="KW-1185">Reference proteome</keyword>
<dbReference type="InterPro" id="IPR019757">
    <property type="entry name" value="Pept_S26A_signal_pept_1_Lys-AS"/>
</dbReference>
<dbReference type="GO" id="GO:0042720">
    <property type="term" value="C:mitochondrial inner membrane peptidase complex"/>
    <property type="evidence" value="ECO:0007669"/>
    <property type="project" value="TreeGrafter"/>
</dbReference>
<dbReference type="PANTHER" id="PTHR12383">
    <property type="entry name" value="PROTEASE FAMILY S26 MITOCHONDRIAL INNER MEMBRANE PROTEASE-RELATED"/>
    <property type="match status" value="1"/>
</dbReference>
<evidence type="ECO:0000256" key="8">
    <source>
        <dbReference type="RuleBase" id="RU362041"/>
    </source>
</evidence>
<dbReference type="InterPro" id="IPR052064">
    <property type="entry name" value="Mito_IMP1_subunit"/>
</dbReference>
<gene>
    <name evidence="10" type="ORF">CANARDRAFT_188135</name>
</gene>
<sequence>KVVSYTIRSMAALHMFTENFIHLSETSGESMLPALGFSDDWAIIDRRYKFGRNVQMGDIIVSRKPTEPDHWVTKRITGMPGDVILIDPSKNALQGLNIDGTETDDGTTTIKVKTNANRRLSSNFDNYVIVPEGHCWVTGDNLSGSLDSRTYSVIPMGLISAKLIYGWYM</sequence>
<name>A0A1E4T4Y3_9ASCO</name>
<feature type="active site" evidence="7">
    <location>
        <position position="30"/>
    </location>
</feature>
<evidence type="ECO:0000313" key="11">
    <source>
        <dbReference type="Proteomes" id="UP000094801"/>
    </source>
</evidence>
<comment type="similarity">
    <text evidence="6">Belongs to the peptidase S26 family. IMP1 subfamily.</text>
</comment>
<evidence type="ECO:0000256" key="4">
    <source>
        <dbReference type="ARBA" id="ARBA00023128"/>
    </source>
</evidence>
<dbReference type="SUPFAM" id="SSF51306">
    <property type="entry name" value="LexA/Signal peptidase"/>
    <property type="match status" value="1"/>
</dbReference>
<dbReference type="STRING" id="983967.A0A1E4T4Y3"/>
<keyword evidence="2 8" id="KW-0999">Mitochondrion inner membrane</keyword>
<dbReference type="OrthoDB" id="308440at2759"/>
<dbReference type="GO" id="GO:0006627">
    <property type="term" value="P:protein processing involved in protein targeting to mitochondrion"/>
    <property type="evidence" value="ECO:0007669"/>
    <property type="project" value="TreeGrafter"/>
</dbReference>
<evidence type="ECO:0000256" key="1">
    <source>
        <dbReference type="ARBA" id="ARBA00004273"/>
    </source>
</evidence>
<reference evidence="11" key="1">
    <citation type="submission" date="2016-04" db="EMBL/GenBank/DDBJ databases">
        <title>Comparative genomics of biotechnologically important yeasts.</title>
        <authorList>
            <consortium name="DOE Joint Genome Institute"/>
            <person name="Riley R."/>
            <person name="Haridas S."/>
            <person name="Wolfe K.H."/>
            <person name="Lopes M.R."/>
            <person name="Hittinger C.T."/>
            <person name="Goker M."/>
            <person name="Salamov A."/>
            <person name="Wisecaver J."/>
            <person name="Long T.M."/>
            <person name="Aerts A.L."/>
            <person name="Barry K."/>
            <person name="Choi C."/>
            <person name="Clum A."/>
            <person name="Coughlan A.Y."/>
            <person name="Deshpande S."/>
            <person name="Douglass A.P."/>
            <person name="Hanson S.J."/>
            <person name="Klenk H.-P."/>
            <person name="Labutti K."/>
            <person name="Lapidus A."/>
            <person name="Lindquist E."/>
            <person name="Lipzen A."/>
            <person name="Meier-Kolthoff J.P."/>
            <person name="Ohm R.A."/>
            <person name="Otillar R.P."/>
            <person name="Pangilinan J."/>
            <person name="Peng Y."/>
            <person name="Rokas A."/>
            <person name="Rosa C.A."/>
            <person name="Scheuner C."/>
            <person name="Sibirny A.A."/>
            <person name="Slot J.C."/>
            <person name="Stielow J.B."/>
            <person name="Sun H."/>
            <person name="Kurtzman C.P."/>
            <person name="Blackwell M."/>
            <person name="Grigoriev I.V."/>
            <person name="Jeffries T.W."/>
        </authorList>
    </citation>
    <scope>NUCLEOTIDE SEQUENCE [LARGE SCALE GENOMIC DNA]</scope>
    <source>
        <strain evidence="11">NRRL YB-2248</strain>
    </source>
</reference>
<dbReference type="InterPro" id="IPR000223">
    <property type="entry name" value="Pept_S26A_signal_pept_1"/>
</dbReference>
<dbReference type="PRINTS" id="PR00727">
    <property type="entry name" value="LEADERPTASE"/>
</dbReference>
<feature type="non-terminal residue" evidence="10">
    <location>
        <position position="1"/>
    </location>
</feature>
<evidence type="ECO:0000313" key="10">
    <source>
        <dbReference type="EMBL" id="ODV86781.1"/>
    </source>
</evidence>
<dbReference type="CDD" id="cd06530">
    <property type="entry name" value="S26_SPase_I"/>
    <property type="match status" value="1"/>
</dbReference>
<proteinExistence type="inferred from homology"/>
<accession>A0A1E4T4Y3</accession>
<protein>
    <recommendedName>
        <fullName evidence="8">Mitochondrial inner membrane protease subunit</fullName>
        <ecNumber evidence="8">3.4.21.-</ecNumber>
    </recommendedName>
</protein>
<feature type="non-terminal residue" evidence="10">
    <location>
        <position position="169"/>
    </location>
</feature>
<keyword evidence="3 8" id="KW-0378">Hydrolase</keyword>
<dbReference type="PROSITE" id="PS00760">
    <property type="entry name" value="SPASE_I_2"/>
    <property type="match status" value="1"/>
</dbReference>
<evidence type="ECO:0000256" key="2">
    <source>
        <dbReference type="ARBA" id="ARBA00022792"/>
    </source>
</evidence>
<dbReference type="EC" id="3.4.21.-" evidence="8"/>
<keyword evidence="5" id="KW-0472">Membrane</keyword>
<dbReference type="Pfam" id="PF10502">
    <property type="entry name" value="Peptidase_S26"/>
    <property type="match status" value="1"/>
</dbReference>
<feature type="domain" description="Peptidase S26" evidence="9">
    <location>
        <begin position="12"/>
        <end position="162"/>
    </location>
</feature>
<dbReference type="Proteomes" id="UP000094801">
    <property type="component" value="Unassembled WGS sequence"/>
</dbReference>
<dbReference type="AlphaFoldDB" id="A0A1E4T4Y3"/>